<comment type="caution">
    <text evidence="1">The sequence shown here is derived from an EMBL/GenBank/DDBJ whole genome shotgun (WGS) entry which is preliminary data.</text>
</comment>
<sequence length="87" mass="10437">MVYINLLIVDRNLDVELIKVKAYAGDLWNELVDRLAKKRTDNMTYHQLSFNYGLQNYKFSPYFKQTLIEQRLRAMGQVQAYSEWKDL</sequence>
<dbReference type="Proteomes" id="UP000615446">
    <property type="component" value="Unassembled WGS sequence"/>
</dbReference>
<dbReference type="InterPro" id="IPR036397">
    <property type="entry name" value="RNaseH_sf"/>
</dbReference>
<proteinExistence type="predicted"/>
<dbReference type="Gene3D" id="3.30.420.10">
    <property type="entry name" value="Ribonuclease H-like superfamily/Ribonuclease H"/>
    <property type="match status" value="1"/>
</dbReference>
<dbReference type="AlphaFoldDB" id="A0A8H3LNB3"/>
<gene>
    <name evidence="1" type="ORF">RCL2_001616100</name>
</gene>
<protein>
    <submittedName>
        <fullName evidence="1">Uncharacterized protein</fullName>
    </submittedName>
</protein>
<reference evidence="1" key="1">
    <citation type="submission" date="2019-10" db="EMBL/GenBank/DDBJ databases">
        <title>Conservation and host-specific expression of non-tandemly repeated heterogenous ribosome RNA gene in arbuscular mycorrhizal fungi.</title>
        <authorList>
            <person name="Maeda T."/>
            <person name="Kobayashi Y."/>
            <person name="Nakagawa T."/>
            <person name="Ezawa T."/>
            <person name="Yamaguchi K."/>
            <person name="Bino T."/>
            <person name="Nishimoto Y."/>
            <person name="Shigenobu S."/>
            <person name="Kawaguchi M."/>
        </authorList>
    </citation>
    <scope>NUCLEOTIDE SEQUENCE</scope>
    <source>
        <strain evidence="1">HR1</strain>
    </source>
</reference>
<dbReference type="OrthoDB" id="2447560at2759"/>
<dbReference type="EMBL" id="BLAL01000183">
    <property type="protein sequence ID" value="GES89260.1"/>
    <property type="molecule type" value="Genomic_DNA"/>
</dbReference>
<evidence type="ECO:0000313" key="1">
    <source>
        <dbReference type="EMBL" id="GES89260.1"/>
    </source>
</evidence>
<evidence type="ECO:0000313" key="2">
    <source>
        <dbReference type="Proteomes" id="UP000615446"/>
    </source>
</evidence>
<accession>A0A8H3LNB3</accession>
<organism evidence="1 2">
    <name type="scientific">Rhizophagus clarus</name>
    <dbReference type="NCBI Taxonomy" id="94130"/>
    <lineage>
        <taxon>Eukaryota</taxon>
        <taxon>Fungi</taxon>
        <taxon>Fungi incertae sedis</taxon>
        <taxon>Mucoromycota</taxon>
        <taxon>Glomeromycotina</taxon>
        <taxon>Glomeromycetes</taxon>
        <taxon>Glomerales</taxon>
        <taxon>Glomeraceae</taxon>
        <taxon>Rhizophagus</taxon>
    </lineage>
</organism>
<name>A0A8H3LNB3_9GLOM</name>
<dbReference type="GO" id="GO:0003676">
    <property type="term" value="F:nucleic acid binding"/>
    <property type="evidence" value="ECO:0007669"/>
    <property type="project" value="InterPro"/>
</dbReference>